<dbReference type="InterPro" id="IPR011990">
    <property type="entry name" value="TPR-like_helical_dom_sf"/>
</dbReference>
<name>A0ABQ9Y6F6_9EUKA</name>
<feature type="compositionally biased region" description="Low complexity" evidence="4">
    <location>
        <begin position="336"/>
        <end position="362"/>
    </location>
</feature>
<feature type="compositionally biased region" description="Basic and acidic residues" evidence="4">
    <location>
        <begin position="541"/>
        <end position="559"/>
    </location>
</feature>
<dbReference type="SMART" id="SM00028">
    <property type="entry name" value="TPR"/>
    <property type="match status" value="5"/>
</dbReference>
<organism evidence="5 6">
    <name type="scientific">Blattamonas nauphoetae</name>
    <dbReference type="NCBI Taxonomy" id="2049346"/>
    <lineage>
        <taxon>Eukaryota</taxon>
        <taxon>Metamonada</taxon>
        <taxon>Preaxostyla</taxon>
        <taxon>Oxymonadida</taxon>
        <taxon>Blattamonas</taxon>
    </lineage>
</organism>
<dbReference type="Proteomes" id="UP001281761">
    <property type="component" value="Unassembled WGS sequence"/>
</dbReference>
<feature type="compositionally biased region" description="Basic and acidic residues" evidence="4">
    <location>
        <begin position="258"/>
        <end position="271"/>
    </location>
</feature>
<feature type="compositionally biased region" description="Polar residues" evidence="4">
    <location>
        <begin position="272"/>
        <end position="282"/>
    </location>
</feature>
<feature type="region of interest" description="Disordered" evidence="4">
    <location>
        <begin position="498"/>
        <end position="559"/>
    </location>
</feature>
<dbReference type="SUPFAM" id="SSF48452">
    <property type="entry name" value="TPR-like"/>
    <property type="match status" value="1"/>
</dbReference>
<evidence type="ECO:0000256" key="1">
    <source>
        <dbReference type="ARBA" id="ARBA00004430"/>
    </source>
</evidence>
<dbReference type="EMBL" id="JARBJD010000030">
    <property type="protein sequence ID" value="KAK2959351.1"/>
    <property type="molecule type" value="Genomic_DNA"/>
</dbReference>
<sequence>MYNYDDEEEEAKPLTQKQEHQVLVFHDTAKVHFSKGEWTRCVESCSKALALKKDDEDILLLRARASERLDNHKAALADTDAIIAVNPKNYRALLEKADILFAAGDFEYALVQYHRGMILRPDQNAFRLGVQKSRAAIEESNEQKEIDANTLPVSFASSLPANLDMKTCRDLTSKLMSDKTDASEETDLDVFHVAGNDHLSFPTPAQASLLRASVSQEECPLSQRTTLLLSCDVTQRQSSGQILFESLLNEPRNNQRSRQMDTTHKGIHKIDTTSPMRTSLVSPLTKRFEEEEGQQATSQLKALQPAPKRSSQSPNTNERLTSRTRSARQSGGVTERGVTSRSRSSGRAAQSTTRSTSTGTRGKSQDRQVKKRLLGHLVDDDTFLKEIQQDPAIYQLSEKLKKQPMGRKPKPTPYFPKKEKKEKKKVVTEDDDENAEAGDEIDSLSSSQLRASSKPKEPPPTQTPVPKTVVPKPTPLNDVIKSGIEYLDSRTEFWRQKLPPAEDGMPAATSEYNPTDINDDGGTKRPRPKKQGTMNKSMKKGVTERSFKRESEEDVLEGKTEEEINLTNQIKQDDHLDEEEVTSVLNAISAMMDDFNAEGAVRVGKLLESKFAKKPEDKKKTKKGVIQPPNTNTPTVEFERFESTMKSDLLCRLYLLMGYAYTDMRKFSLASIYLSNVLDIAKSNQLDEMYEDCLAKLGCVWHYLGDYIQSSVMFERLIELCLQHAEAEKGEALPKVFLTCGNDKLEIPTVSVDDVSGETVQKLAPLYHNNAQSHLEANRIGFAEMFSDVAKNFAEKSEDSNLINSVLILRSRVQCAKSDLHKAKKYLLILMDRASSEGDARTVNVALTNLVSILCKENKRIAVRTLQQHAAALEGGTIPENIVEIAKNAVNIKDEEEEE</sequence>
<feature type="compositionally biased region" description="Acidic residues" evidence="4">
    <location>
        <begin position="429"/>
        <end position="442"/>
    </location>
</feature>
<evidence type="ECO:0000256" key="4">
    <source>
        <dbReference type="SAM" id="MobiDB-lite"/>
    </source>
</evidence>
<dbReference type="InterPro" id="IPR019734">
    <property type="entry name" value="TPR_rpt"/>
</dbReference>
<keyword evidence="6" id="KW-1185">Reference proteome</keyword>
<comment type="caution">
    <text evidence="5">The sequence shown here is derived from an EMBL/GenBank/DDBJ whole genome shotgun (WGS) entry which is preliminary data.</text>
</comment>
<evidence type="ECO:0000256" key="2">
    <source>
        <dbReference type="ARBA" id="ARBA00034139"/>
    </source>
</evidence>
<evidence type="ECO:0000256" key="3">
    <source>
        <dbReference type="ARBA" id="ARBA00034143"/>
    </source>
</evidence>
<evidence type="ECO:0000313" key="6">
    <source>
        <dbReference type="Proteomes" id="UP001281761"/>
    </source>
</evidence>
<dbReference type="InterPro" id="IPR040111">
    <property type="entry name" value="ODAD4"/>
</dbReference>
<feature type="region of interest" description="Disordered" evidence="4">
    <location>
        <begin position="247"/>
        <end position="368"/>
    </location>
</feature>
<accession>A0ABQ9Y6F6</accession>
<feature type="compositionally biased region" description="Low complexity" evidence="4">
    <location>
        <begin position="443"/>
        <end position="452"/>
    </location>
</feature>
<evidence type="ECO:0000313" key="5">
    <source>
        <dbReference type="EMBL" id="KAK2959351.1"/>
    </source>
</evidence>
<feature type="compositionally biased region" description="Polar residues" evidence="4">
    <location>
        <begin position="309"/>
        <end position="332"/>
    </location>
</feature>
<dbReference type="PANTHER" id="PTHR23040">
    <property type="match status" value="1"/>
</dbReference>
<dbReference type="PANTHER" id="PTHR23040:SF2">
    <property type="entry name" value="OUTER DYNEIN ARM-DOCKING COMPLEX SUBUNIT 4"/>
    <property type="match status" value="1"/>
</dbReference>
<feature type="region of interest" description="Disordered" evidence="4">
    <location>
        <begin position="397"/>
        <end position="477"/>
    </location>
</feature>
<dbReference type="Gene3D" id="1.25.40.10">
    <property type="entry name" value="Tetratricopeptide repeat domain"/>
    <property type="match status" value="2"/>
</dbReference>
<protein>
    <recommendedName>
        <fullName evidence="2">Outer dynein arm-docking complex subunit 4</fullName>
    </recommendedName>
    <alternativeName>
        <fullName evidence="3">Tetratricopeptide repeat protein 25</fullName>
    </alternativeName>
</protein>
<proteinExistence type="predicted"/>
<gene>
    <name evidence="5" type="ORF">BLNAU_5660</name>
</gene>
<comment type="subcellular location">
    <subcellularLocation>
        <location evidence="1">Cytoplasm</location>
        <location evidence="1">Cytoskeleton</location>
        <location evidence="1">Cilium axoneme</location>
    </subcellularLocation>
</comment>
<reference evidence="5 6" key="1">
    <citation type="journal article" date="2022" name="bioRxiv">
        <title>Genomics of Preaxostyla Flagellates Illuminates Evolutionary Transitions and the Path Towards Mitochondrial Loss.</title>
        <authorList>
            <person name="Novak L.V.F."/>
            <person name="Treitli S.C."/>
            <person name="Pyrih J."/>
            <person name="Halakuc P."/>
            <person name="Pipaliya S.V."/>
            <person name="Vacek V."/>
            <person name="Brzon O."/>
            <person name="Soukal P."/>
            <person name="Eme L."/>
            <person name="Dacks J.B."/>
            <person name="Karnkowska A."/>
            <person name="Elias M."/>
            <person name="Hampl V."/>
        </authorList>
    </citation>
    <scope>NUCLEOTIDE SEQUENCE [LARGE SCALE GENOMIC DNA]</scope>
    <source>
        <strain evidence="5">NAU3</strain>
        <tissue evidence="5">Gut</tissue>
    </source>
</reference>